<keyword evidence="2" id="KW-1185">Reference proteome</keyword>
<gene>
    <name evidence="1" type="ORF">NUW58_g66</name>
</gene>
<sequence length="201" mass="20344">MQFTTLALAVLSIGSVFGAPTVVARSDPKILTSAISAASGSKTAVDTQVAIIKNLVQTTVNSAAIPAIRASLRNIAAEIASVTTFVVPLVIDVALPLAQQELDNLPGFVGNAKGIAADVESTANLILAGLSQQSLLLVKTEALLVLATVSPFVQPITVFANSAIVGTSGPSTEIVGTTIATTQDIAGRIQGPITAAFVKVV</sequence>
<name>A0ACC1PQK7_9PEZI</name>
<organism evidence="1 2">
    <name type="scientific">Xylaria curta</name>
    <dbReference type="NCBI Taxonomy" id="42375"/>
    <lineage>
        <taxon>Eukaryota</taxon>
        <taxon>Fungi</taxon>
        <taxon>Dikarya</taxon>
        <taxon>Ascomycota</taxon>
        <taxon>Pezizomycotina</taxon>
        <taxon>Sordariomycetes</taxon>
        <taxon>Xylariomycetidae</taxon>
        <taxon>Xylariales</taxon>
        <taxon>Xylariaceae</taxon>
        <taxon>Xylaria</taxon>
    </lineage>
</organism>
<evidence type="ECO:0000313" key="1">
    <source>
        <dbReference type="EMBL" id="KAJ2999211.1"/>
    </source>
</evidence>
<accession>A0ACC1PQK7</accession>
<dbReference type="Proteomes" id="UP001143856">
    <property type="component" value="Unassembled WGS sequence"/>
</dbReference>
<reference evidence="1" key="1">
    <citation type="submission" date="2022-10" db="EMBL/GenBank/DDBJ databases">
        <title>Genome Sequence of Xylaria curta.</title>
        <authorList>
            <person name="Buettner E."/>
        </authorList>
    </citation>
    <scope>NUCLEOTIDE SEQUENCE</scope>
    <source>
        <strain evidence="1">Babe10</strain>
    </source>
</reference>
<proteinExistence type="predicted"/>
<dbReference type="EMBL" id="JAPDGR010000005">
    <property type="protein sequence ID" value="KAJ2999211.1"/>
    <property type="molecule type" value="Genomic_DNA"/>
</dbReference>
<evidence type="ECO:0000313" key="2">
    <source>
        <dbReference type="Proteomes" id="UP001143856"/>
    </source>
</evidence>
<comment type="caution">
    <text evidence="1">The sequence shown here is derived from an EMBL/GenBank/DDBJ whole genome shotgun (WGS) entry which is preliminary data.</text>
</comment>
<protein>
    <submittedName>
        <fullName evidence="1">Uncharacterized protein</fullName>
    </submittedName>
</protein>